<organism evidence="3 4">
    <name type="scientific">Hyalella azteca</name>
    <name type="common">Amphipod</name>
    <dbReference type="NCBI Taxonomy" id="294128"/>
    <lineage>
        <taxon>Eukaryota</taxon>
        <taxon>Metazoa</taxon>
        <taxon>Ecdysozoa</taxon>
        <taxon>Arthropoda</taxon>
        <taxon>Crustacea</taxon>
        <taxon>Multicrustacea</taxon>
        <taxon>Malacostraca</taxon>
        <taxon>Eumalacostraca</taxon>
        <taxon>Peracarida</taxon>
        <taxon>Amphipoda</taxon>
        <taxon>Senticaudata</taxon>
        <taxon>Talitrida</taxon>
        <taxon>Talitroidea</taxon>
        <taxon>Hyalellidae</taxon>
        <taxon>Hyalella</taxon>
    </lineage>
</organism>
<dbReference type="Proteomes" id="UP000694843">
    <property type="component" value="Unplaced"/>
</dbReference>
<feature type="signal peptide" evidence="1">
    <location>
        <begin position="1"/>
        <end position="20"/>
    </location>
</feature>
<keyword evidence="3" id="KW-1185">Reference proteome</keyword>
<proteinExistence type="predicted"/>
<dbReference type="KEGG" id="hazt:108670870"/>
<keyword evidence="1" id="KW-0732">Signal</keyword>
<protein>
    <submittedName>
        <fullName evidence="4">Uncharacterized protein LOC108670870</fullName>
    </submittedName>
</protein>
<dbReference type="InterPro" id="IPR016187">
    <property type="entry name" value="CTDL_fold"/>
</dbReference>
<dbReference type="CDD" id="cd00037">
    <property type="entry name" value="CLECT"/>
    <property type="match status" value="1"/>
</dbReference>
<reference evidence="4" key="1">
    <citation type="submission" date="2025-08" db="UniProtKB">
        <authorList>
            <consortium name="RefSeq"/>
        </authorList>
    </citation>
    <scope>IDENTIFICATION</scope>
    <source>
        <tissue evidence="4">Whole organism</tissue>
    </source>
</reference>
<dbReference type="InterPro" id="IPR016186">
    <property type="entry name" value="C-type_lectin-like/link_sf"/>
</dbReference>
<dbReference type="InterPro" id="IPR001304">
    <property type="entry name" value="C-type_lectin-like"/>
</dbReference>
<evidence type="ECO:0000313" key="4">
    <source>
        <dbReference type="RefSeq" id="XP_018013848.1"/>
    </source>
</evidence>
<dbReference type="Pfam" id="PF00059">
    <property type="entry name" value="Lectin_C"/>
    <property type="match status" value="1"/>
</dbReference>
<dbReference type="SUPFAM" id="SSF56436">
    <property type="entry name" value="C-type lectin-like"/>
    <property type="match status" value="1"/>
</dbReference>
<gene>
    <name evidence="4" type="primary">LOC108670870</name>
</gene>
<dbReference type="AlphaFoldDB" id="A0A8B7NJL4"/>
<evidence type="ECO:0000259" key="2">
    <source>
        <dbReference type="PROSITE" id="PS50041"/>
    </source>
</evidence>
<dbReference type="GeneID" id="108670870"/>
<evidence type="ECO:0000256" key="1">
    <source>
        <dbReference type="SAM" id="SignalP"/>
    </source>
</evidence>
<feature type="domain" description="C-type lectin" evidence="2">
    <location>
        <begin position="125"/>
        <end position="246"/>
    </location>
</feature>
<dbReference type="OrthoDB" id="6402222at2759"/>
<dbReference type="Gene3D" id="3.10.100.10">
    <property type="entry name" value="Mannose-Binding Protein A, subunit A"/>
    <property type="match status" value="1"/>
</dbReference>
<feature type="chain" id="PRO_5034197513" evidence="1">
    <location>
        <begin position="21"/>
        <end position="248"/>
    </location>
</feature>
<evidence type="ECO:0000313" key="3">
    <source>
        <dbReference type="Proteomes" id="UP000694843"/>
    </source>
</evidence>
<sequence>MLIRKLLAFAVLSAVKETIGTSIKYLSGPAPVETLLGLGVTSRTYSNIGPLMCALMAEVDHFPAETFCVHKTNGECLLLNSTYLALFNRSYSTTDDYDCFKRENDLVPVAPPCQTGFDWVADVGCVVVMETRVTYDVAKASCPSGSQLVSLYYDNFWKLANYVLKNSYQKYGQTGYILYHLGVHRINRVWIWRTGQVMLSSPKTDVWGPVDPNDDSDCAFMQIYSGEMSIYMVDNPCTSLARYVCALQ</sequence>
<name>A0A8B7NJL4_HYAAZ</name>
<dbReference type="RefSeq" id="XP_018013848.1">
    <property type="nucleotide sequence ID" value="XM_018158359.2"/>
</dbReference>
<dbReference type="PROSITE" id="PS50041">
    <property type="entry name" value="C_TYPE_LECTIN_2"/>
    <property type="match status" value="1"/>
</dbReference>
<accession>A0A8B7NJL4</accession>